<name>A0A502FZE7_9SPHN</name>
<comment type="similarity">
    <text evidence="1">Belongs to the UPF0311 family.</text>
</comment>
<protein>
    <recommendedName>
        <fullName evidence="1">UPF0311 protein EAH76_08625</fullName>
    </recommendedName>
</protein>
<dbReference type="Gene3D" id="2.40.160.20">
    <property type="match status" value="1"/>
</dbReference>
<dbReference type="EMBL" id="RCZC01000002">
    <property type="protein sequence ID" value="TPG54680.1"/>
    <property type="molecule type" value="Genomic_DNA"/>
</dbReference>
<dbReference type="AlphaFoldDB" id="A0A502FZE7"/>
<evidence type="ECO:0000313" key="3">
    <source>
        <dbReference type="Proteomes" id="UP000319931"/>
    </source>
</evidence>
<organism evidence="2 3">
    <name type="scientific">Sphingomonas glacialis</name>
    <dbReference type="NCBI Taxonomy" id="658225"/>
    <lineage>
        <taxon>Bacteria</taxon>
        <taxon>Pseudomonadati</taxon>
        <taxon>Pseudomonadota</taxon>
        <taxon>Alphaproteobacteria</taxon>
        <taxon>Sphingomonadales</taxon>
        <taxon>Sphingomonadaceae</taxon>
        <taxon>Sphingomonas</taxon>
    </lineage>
</organism>
<evidence type="ECO:0000256" key="1">
    <source>
        <dbReference type="HAMAP-Rule" id="MF_00775"/>
    </source>
</evidence>
<dbReference type="PANTHER" id="PTHR37315:SF1">
    <property type="entry name" value="UPF0311 PROTEIN BLR7842"/>
    <property type="match status" value="1"/>
</dbReference>
<evidence type="ECO:0000313" key="2">
    <source>
        <dbReference type="EMBL" id="TPG54680.1"/>
    </source>
</evidence>
<reference evidence="2 3" key="1">
    <citation type="journal article" date="2019" name="Environ. Microbiol.">
        <title>Species interactions and distinct microbial communities in high Arctic permafrost affected cryosols are associated with the CH4 and CO2 gas fluxes.</title>
        <authorList>
            <person name="Altshuler I."/>
            <person name="Hamel J."/>
            <person name="Turney S."/>
            <person name="Magnuson E."/>
            <person name="Levesque R."/>
            <person name="Greer C."/>
            <person name="Whyte L.G."/>
        </authorList>
    </citation>
    <scope>NUCLEOTIDE SEQUENCE [LARGE SCALE GENOMIC DNA]</scope>
    <source>
        <strain evidence="2 3">E6.1</strain>
    </source>
</reference>
<dbReference type="OrthoDB" id="5294829at2"/>
<dbReference type="Pfam" id="PF11578">
    <property type="entry name" value="DUF3237"/>
    <property type="match status" value="1"/>
</dbReference>
<dbReference type="InterPro" id="IPR020915">
    <property type="entry name" value="UPF0311"/>
</dbReference>
<dbReference type="Proteomes" id="UP000319931">
    <property type="component" value="Unassembled WGS sequence"/>
</dbReference>
<dbReference type="RefSeq" id="WP_140849830.1">
    <property type="nucleotide sequence ID" value="NZ_RCZC01000002.1"/>
</dbReference>
<dbReference type="PANTHER" id="PTHR37315">
    <property type="entry name" value="UPF0311 PROTEIN BLR7842"/>
    <property type="match status" value="1"/>
</dbReference>
<accession>A0A502FZE7</accession>
<comment type="caution">
    <text evidence="2">The sequence shown here is derived from an EMBL/GenBank/DDBJ whole genome shotgun (WGS) entry which is preliminary data.</text>
</comment>
<dbReference type="HAMAP" id="MF_00775">
    <property type="entry name" value="UPF0311"/>
    <property type="match status" value="1"/>
</dbReference>
<sequence>MISADHLMRLDVELGPVLDIGPVPGGYRRIIPITGGRFVGERLRGTILPGGADWNLERPDGTVYLWARYTLQTDDGALIMITNDGLQPGARDMMAQILAGEEIDMTNWYAKTRPTFEVSHEKYAFLNNRIFVGNLTPQGPSAVAIDVFEIT</sequence>
<proteinExistence type="inferred from homology"/>
<keyword evidence="3" id="KW-1185">Reference proteome</keyword>
<gene>
    <name evidence="2" type="ORF">EAH76_08625</name>
</gene>